<evidence type="ECO:0000256" key="10">
    <source>
        <dbReference type="PIRNR" id="PIRNR006268"/>
    </source>
</evidence>
<comment type="similarity">
    <text evidence="10">Belongs to the ApbE family.</text>
</comment>
<evidence type="ECO:0000256" key="9">
    <source>
        <dbReference type="ARBA" id="ARBA00048540"/>
    </source>
</evidence>
<keyword evidence="4 10" id="KW-0808">Transferase</keyword>
<accession>A0A1F4W2G4</accession>
<dbReference type="Gene3D" id="3.10.520.10">
    <property type="entry name" value="ApbE-like domains"/>
    <property type="match status" value="1"/>
</dbReference>
<protein>
    <recommendedName>
        <fullName evidence="2 10">FAD:protein FMN transferase</fullName>
        <ecNumber evidence="1 10">2.7.1.180</ecNumber>
    </recommendedName>
    <alternativeName>
        <fullName evidence="8 10">Flavin transferase</fullName>
    </alternativeName>
</protein>
<dbReference type="PANTHER" id="PTHR30040:SF2">
    <property type="entry name" value="FAD:PROTEIN FMN TRANSFERASE"/>
    <property type="match status" value="1"/>
</dbReference>
<keyword evidence="3 10" id="KW-0285">Flavoprotein</keyword>
<evidence type="ECO:0000256" key="3">
    <source>
        <dbReference type="ARBA" id="ARBA00022630"/>
    </source>
</evidence>
<sequence>MNFVDLELKQKIMATDIYVAVASQTRSHDEIHKDIVNVVKMLQRFDNNFNRFSTTNELAKLNNATALAVSDEMMGMLVLAKDYFQKTAGVFEPSILPSLVSEGYNQSFKKGLPGKKQWKTPVLEKYNFGMVQLDESTHTVVKPSNLKIDLGGIGKGYILDKAVEFLQAKYANYCIEAGGDMYLAGIDSKQKYPYWAIEIENPFVDRCLLNSPTLLVSNQAIATSGVNRRKWLADGIIKNHLIDPASGRSIQGDLETVTVIGNSTVYCDIMAKVIVIKGLNKGLEYCNSNQIPAILIAKDGKIHSSESALKYVWKA</sequence>
<evidence type="ECO:0000256" key="8">
    <source>
        <dbReference type="ARBA" id="ARBA00031306"/>
    </source>
</evidence>
<name>A0A1F4W2G4_UNCKA</name>
<comment type="cofactor">
    <cofactor evidence="11">
        <name>Mg(2+)</name>
        <dbReference type="ChEBI" id="CHEBI:18420"/>
    </cofactor>
    <cofactor evidence="11">
        <name>Mn(2+)</name>
        <dbReference type="ChEBI" id="CHEBI:29035"/>
    </cofactor>
    <text evidence="11">Magnesium. Can also use manganese.</text>
</comment>
<gene>
    <name evidence="12" type="ORF">A2264_04555</name>
</gene>
<keyword evidence="5 10" id="KW-0479">Metal-binding</keyword>
<dbReference type="Proteomes" id="UP000176614">
    <property type="component" value="Unassembled WGS sequence"/>
</dbReference>
<dbReference type="AlphaFoldDB" id="A0A1F4W2G4"/>
<evidence type="ECO:0000256" key="6">
    <source>
        <dbReference type="ARBA" id="ARBA00022827"/>
    </source>
</evidence>
<comment type="catalytic activity">
    <reaction evidence="9 10">
        <text>L-threonyl-[protein] + FAD = FMN-L-threonyl-[protein] + AMP + H(+)</text>
        <dbReference type="Rhea" id="RHEA:36847"/>
        <dbReference type="Rhea" id="RHEA-COMP:11060"/>
        <dbReference type="Rhea" id="RHEA-COMP:11061"/>
        <dbReference type="ChEBI" id="CHEBI:15378"/>
        <dbReference type="ChEBI" id="CHEBI:30013"/>
        <dbReference type="ChEBI" id="CHEBI:57692"/>
        <dbReference type="ChEBI" id="CHEBI:74257"/>
        <dbReference type="ChEBI" id="CHEBI:456215"/>
        <dbReference type="EC" id="2.7.1.180"/>
    </reaction>
</comment>
<evidence type="ECO:0000313" key="12">
    <source>
        <dbReference type="EMBL" id="OGC63609.1"/>
    </source>
</evidence>
<evidence type="ECO:0000313" key="13">
    <source>
        <dbReference type="Proteomes" id="UP000176614"/>
    </source>
</evidence>
<dbReference type="InterPro" id="IPR003374">
    <property type="entry name" value="ApbE-like_sf"/>
</dbReference>
<evidence type="ECO:0000256" key="2">
    <source>
        <dbReference type="ARBA" id="ARBA00016337"/>
    </source>
</evidence>
<dbReference type="GO" id="GO:0016740">
    <property type="term" value="F:transferase activity"/>
    <property type="evidence" value="ECO:0007669"/>
    <property type="project" value="UniProtKB-UniRule"/>
</dbReference>
<evidence type="ECO:0000256" key="1">
    <source>
        <dbReference type="ARBA" id="ARBA00011955"/>
    </source>
</evidence>
<proteinExistence type="inferred from homology"/>
<evidence type="ECO:0000256" key="11">
    <source>
        <dbReference type="PIRSR" id="PIRSR006268-2"/>
    </source>
</evidence>
<keyword evidence="6 10" id="KW-0274">FAD</keyword>
<dbReference type="SUPFAM" id="SSF143631">
    <property type="entry name" value="ApbE-like"/>
    <property type="match status" value="1"/>
</dbReference>
<dbReference type="GO" id="GO:0046872">
    <property type="term" value="F:metal ion binding"/>
    <property type="evidence" value="ECO:0007669"/>
    <property type="project" value="UniProtKB-UniRule"/>
</dbReference>
<feature type="binding site" evidence="11">
    <location>
        <position position="268"/>
    </location>
    <ligand>
        <name>Mg(2+)</name>
        <dbReference type="ChEBI" id="CHEBI:18420"/>
    </ligand>
</feature>
<feature type="binding site" evidence="11">
    <location>
        <position position="152"/>
    </location>
    <ligand>
        <name>Mg(2+)</name>
        <dbReference type="ChEBI" id="CHEBI:18420"/>
    </ligand>
</feature>
<dbReference type="InterPro" id="IPR024932">
    <property type="entry name" value="ApbE"/>
</dbReference>
<dbReference type="EC" id="2.7.1.180" evidence="1 10"/>
<evidence type="ECO:0000256" key="5">
    <source>
        <dbReference type="ARBA" id="ARBA00022723"/>
    </source>
</evidence>
<comment type="caution">
    <text evidence="12">The sequence shown here is derived from an EMBL/GenBank/DDBJ whole genome shotgun (WGS) entry which is preliminary data.</text>
</comment>
<reference evidence="12 13" key="1">
    <citation type="journal article" date="2016" name="Nat. Commun.">
        <title>Thousands of microbial genomes shed light on interconnected biogeochemical processes in an aquifer system.</title>
        <authorList>
            <person name="Anantharaman K."/>
            <person name="Brown C.T."/>
            <person name="Hug L.A."/>
            <person name="Sharon I."/>
            <person name="Castelle C.J."/>
            <person name="Probst A.J."/>
            <person name="Thomas B.C."/>
            <person name="Singh A."/>
            <person name="Wilkins M.J."/>
            <person name="Karaoz U."/>
            <person name="Brodie E.L."/>
            <person name="Williams K.H."/>
            <person name="Hubbard S.S."/>
            <person name="Banfield J.F."/>
        </authorList>
    </citation>
    <scope>NUCLEOTIDE SEQUENCE [LARGE SCALE GENOMIC DNA]</scope>
</reference>
<evidence type="ECO:0000256" key="7">
    <source>
        <dbReference type="ARBA" id="ARBA00022842"/>
    </source>
</evidence>
<dbReference type="PIRSF" id="PIRSF006268">
    <property type="entry name" value="ApbE"/>
    <property type="match status" value="1"/>
</dbReference>
<evidence type="ECO:0000256" key="4">
    <source>
        <dbReference type="ARBA" id="ARBA00022679"/>
    </source>
</evidence>
<keyword evidence="7 10" id="KW-0460">Magnesium</keyword>
<dbReference type="PANTHER" id="PTHR30040">
    <property type="entry name" value="THIAMINE BIOSYNTHESIS LIPOPROTEIN APBE"/>
    <property type="match status" value="1"/>
</dbReference>
<organism evidence="12 13">
    <name type="scientific">candidate division WWE3 bacterium RIFOXYA2_FULL_46_9</name>
    <dbReference type="NCBI Taxonomy" id="1802636"/>
    <lineage>
        <taxon>Bacteria</taxon>
        <taxon>Katanobacteria</taxon>
    </lineage>
</organism>
<dbReference type="Pfam" id="PF02424">
    <property type="entry name" value="ApbE"/>
    <property type="match status" value="1"/>
</dbReference>
<dbReference type="EMBL" id="MEVT01000005">
    <property type="protein sequence ID" value="OGC63609.1"/>
    <property type="molecule type" value="Genomic_DNA"/>
</dbReference>